<proteinExistence type="inferred from homology"/>
<dbReference type="OrthoDB" id="4132932at2759"/>
<evidence type="ECO:0000259" key="5">
    <source>
        <dbReference type="Pfam" id="PF05057"/>
    </source>
</evidence>
<dbReference type="InterPro" id="IPR007751">
    <property type="entry name" value="DUF676_lipase-like"/>
</dbReference>
<dbReference type="Pfam" id="PF12796">
    <property type="entry name" value="Ank_2"/>
    <property type="match status" value="2"/>
</dbReference>
<dbReference type="SMART" id="SM00248">
    <property type="entry name" value="ANK"/>
    <property type="match status" value="8"/>
</dbReference>
<dbReference type="Pfam" id="PF00400">
    <property type="entry name" value="WD40"/>
    <property type="match status" value="1"/>
</dbReference>
<gene>
    <name evidence="8" type="ORF">GJ744_003893</name>
</gene>
<dbReference type="InterPro" id="IPR053137">
    <property type="entry name" value="NLR-like"/>
</dbReference>
<dbReference type="Pfam" id="PF05057">
    <property type="entry name" value="DUF676"/>
    <property type="match status" value="1"/>
</dbReference>
<protein>
    <recommendedName>
        <fullName evidence="10">DUF676 domain-containing protein</fullName>
    </recommendedName>
</protein>
<dbReference type="SUPFAM" id="SSF50978">
    <property type="entry name" value="WD40 repeat-like"/>
    <property type="match status" value="1"/>
</dbReference>
<dbReference type="PROSITE" id="PS50088">
    <property type="entry name" value="ANK_REPEAT"/>
    <property type="match status" value="3"/>
</dbReference>
<dbReference type="InterPro" id="IPR054471">
    <property type="entry name" value="GPIID_WHD"/>
</dbReference>
<dbReference type="SUPFAM" id="SSF48403">
    <property type="entry name" value="Ankyrin repeat"/>
    <property type="match status" value="1"/>
</dbReference>
<comment type="similarity">
    <text evidence="1">Belongs to the putative lipase ROG1 family.</text>
</comment>
<dbReference type="SUPFAM" id="SSF53474">
    <property type="entry name" value="alpha/beta-Hydrolases"/>
    <property type="match status" value="1"/>
</dbReference>
<feature type="domain" description="Nucleoside phosphorylase" evidence="4">
    <location>
        <begin position="1637"/>
        <end position="1927"/>
    </location>
</feature>
<feature type="repeat" description="ANK" evidence="3">
    <location>
        <begin position="2185"/>
        <end position="2217"/>
    </location>
</feature>
<feature type="repeat" description="ANK" evidence="3">
    <location>
        <begin position="2218"/>
        <end position="2250"/>
    </location>
</feature>
<evidence type="ECO:0008006" key="10">
    <source>
        <dbReference type="Google" id="ProtNLM"/>
    </source>
</evidence>
<dbReference type="SUPFAM" id="SSF52540">
    <property type="entry name" value="P-loop containing nucleoside triphosphate hydrolases"/>
    <property type="match status" value="1"/>
</dbReference>
<feature type="repeat" description="ANK" evidence="3">
    <location>
        <begin position="2251"/>
        <end position="2283"/>
    </location>
</feature>
<dbReference type="InterPro" id="IPR002110">
    <property type="entry name" value="Ankyrin_rpt"/>
</dbReference>
<dbReference type="PROSITE" id="PS50297">
    <property type="entry name" value="ANK_REP_REGION"/>
    <property type="match status" value="1"/>
</dbReference>
<feature type="domain" description="GPI inositol-deacylase winged helix" evidence="6">
    <location>
        <begin position="665"/>
        <end position="749"/>
    </location>
</feature>
<dbReference type="InterPro" id="IPR036322">
    <property type="entry name" value="WD40_repeat_dom_sf"/>
</dbReference>
<dbReference type="InterPro" id="IPR036770">
    <property type="entry name" value="Ankyrin_rpt-contain_sf"/>
</dbReference>
<reference evidence="8" key="1">
    <citation type="submission" date="2020-02" db="EMBL/GenBank/DDBJ databases">
        <authorList>
            <person name="Palmer J.M."/>
        </authorList>
    </citation>
    <scope>NUCLEOTIDE SEQUENCE</scope>
    <source>
        <strain evidence="8">EPUS1.4</strain>
        <tissue evidence="8">Thallus</tissue>
    </source>
</reference>
<dbReference type="InterPro" id="IPR056884">
    <property type="entry name" value="NPHP3-like_N"/>
</dbReference>
<dbReference type="Gene3D" id="3.40.50.1580">
    <property type="entry name" value="Nucleoside phosphorylase domain"/>
    <property type="match status" value="1"/>
</dbReference>
<keyword evidence="9" id="KW-1185">Reference proteome</keyword>
<dbReference type="InterPro" id="IPR029058">
    <property type="entry name" value="AB_hydrolase_fold"/>
</dbReference>
<dbReference type="Gene3D" id="2.130.10.10">
    <property type="entry name" value="YVTN repeat-like/Quinoprotein amine dehydrogenase"/>
    <property type="match status" value="2"/>
</dbReference>
<dbReference type="PANTHER" id="PTHR46082:SF11">
    <property type="entry name" value="AAA+ ATPASE DOMAIN-CONTAINING PROTEIN-RELATED"/>
    <property type="match status" value="1"/>
</dbReference>
<dbReference type="Pfam" id="PF24883">
    <property type="entry name" value="NPHP3_N"/>
    <property type="match status" value="1"/>
</dbReference>
<dbReference type="Gene3D" id="1.25.40.20">
    <property type="entry name" value="Ankyrin repeat-containing domain"/>
    <property type="match status" value="1"/>
</dbReference>
<dbReference type="Pfam" id="PF01048">
    <property type="entry name" value="PNP_UDP_1"/>
    <property type="match status" value="1"/>
</dbReference>
<dbReference type="InterPro" id="IPR015943">
    <property type="entry name" value="WD40/YVTN_repeat-like_dom_sf"/>
</dbReference>
<dbReference type="InterPro" id="IPR011044">
    <property type="entry name" value="Quino_amine_DH_bsu"/>
</dbReference>
<dbReference type="Gene3D" id="3.40.50.300">
    <property type="entry name" value="P-loop containing nucleotide triphosphate hydrolases"/>
    <property type="match status" value="1"/>
</dbReference>
<evidence type="ECO:0000256" key="1">
    <source>
        <dbReference type="ARBA" id="ARBA00007920"/>
    </source>
</evidence>
<evidence type="ECO:0000259" key="4">
    <source>
        <dbReference type="Pfam" id="PF01048"/>
    </source>
</evidence>
<evidence type="ECO:0000256" key="2">
    <source>
        <dbReference type="ARBA" id="ARBA00022737"/>
    </source>
</evidence>
<dbReference type="Gene3D" id="3.40.50.1820">
    <property type="entry name" value="alpha/beta hydrolase"/>
    <property type="match status" value="1"/>
</dbReference>
<dbReference type="Proteomes" id="UP000606974">
    <property type="component" value="Unassembled WGS sequence"/>
</dbReference>
<dbReference type="InterPro" id="IPR035994">
    <property type="entry name" value="Nucleoside_phosphorylase_sf"/>
</dbReference>
<evidence type="ECO:0000313" key="9">
    <source>
        <dbReference type="Proteomes" id="UP000606974"/>
    </source>
</evidence>
<dbReference type="GO" id="GO:0003824">
    <property type="term" value="F:catalytic activity"/>
    <property type="evidence" value="ECO:0007669"/>
    <property type="project" value="InterPro"/>
</dbReference>
<dbReference type="InterPro" id="IPR001680">
    <property type="entry name" value="WD40_rpt"/>
</dbReference>
<feature type="domain" description="DUF676" evidence="5">
    <location>
        <begin position="148"/>
        <end position="224"/>
    </location>
</feature>
<keyword evidence="3" id="KW-0040">ANK repeat</keyword>
<evidence type="ECO:0000256" key="3">
    <source>
        <dbReference type="PROSITE-ProRule" id="PRU00023"/>
    </source>
</evidence>
<dbReference type="Pfam" id="PF22939">
    <property type="entry name" value="WHD_GPIID"/>
    <property type="match status" value="1"/>
</dbReference>
<feature type="domain" description="Nephrocystin 3-like N-terminal" evidence="7">
    <location>
        <begin position="419"/>
        <end position="561"/>
    </location>
</feature>
<evidence type="ECO:0000313" key="8">
    <source>
        <dbReference type="EMBL" id="KAF7503410.1"/>
    </source>
</evidence>
<dbReference type="GO" id="GO:0009116">
    <property type="term" value="P:nucleoside metabolic process"/>
    <property type="evidence" value="ECO:0007669"/>
    <property type="project" value="InterPro"/>
</dbReference>
<dbReference type="SUPFAM" id="SSF53167">
    <property type="entry name" value="Purine and uridine phosphorylases"/>
    <property type="match status" value="1"/>
</dbReference>
<keyword evidence="2" id="KW-0677">Repeat</keyword>
<evidence type="ECO:0000259" key="7">
    <source>
        <dbReference type="Pfam" id="PF24883"/>
    </source>
</evidence>
<dbReference type="EMBL" id="JAACFV010000180">
    <property type="protein sequence ID" value="KAF7503410.1"/>
    <property type="molecule type" value="Genomic_DNA"/>
</dbReference>
<dbReference type="PANTHER" id="PTHR46082">
    <property type="entry name" value="ATP/GTP-BINDING PROTEIN-RELATED"/>
    <property type="match status" value="1"/>
</dbReference>
<accession>A0A8H7DZI9</accession>
<dbReference type="InterPro" id="IPR000845">
    <property type="entry name" value="Nucleoside_phosphorylase_d"/>
</dbReference>
<dbReference type="InterPro" id="IPR027417">
    <property type="entry name" value="P-loop_NTPase"/>
</dbReference>
<dbReference type="SMART" id="SM00320">
    <property type="entry name" value="WD40"/>
    <property type="match status" value="4"/>
</dbReference>
<dbReference type="SUPFAM" id="SSF50969">
    <property type="entry name" value="YVTN repeat-like/Quinoprotein amine dehydrogenase"/>
    <property type="match status" value="1"/>
</dbReference>
<comment type="caution">
    <text evidence="8">The sequence shown here is derived from an EMBL/GenBank/DDBJ whole genome shotgun (WGS) entry which is preliminary data.</text>
</comment>
<sequence>MAFHETRRIIGVHSYYVLLSHPNLLPVYMTLKLYSECMAESSFDPQSLVRRFTGLGSVQRKNTYESPDDVRGPLGLRVQYDPKDPFVEFVFVHSFPGGSRKTWSHNDEIATFWPKEWLPHENGFSHVRVHTFGYDADWLDRRADIGKINHFGKLLLDSIASNAYFRKNDPNPIVFIAHSLGGLVVKKAINDAKQSHKYHDLAQRFHTLCFLATPHQGLDNETMVLNILKACSLDSRSHHVSELEPNFAIVEDINQNFRHTFHGIRIYCFYETRPSFPGARNVVVDRNAATLGFADQDPIPLMADHRGVSRFGESSDSDYQLIRDTLATTVEEISGEFLHPEKIQNQMRLLGDYLGVFDNEEEEMSTLVEVRGSCEWLLQKPSFTRWRDTIETGERSDRDLAFRFKGLSTSASIGRNTHEVPRIFWLPGPPGSGKSHLSAYVIRHLESYGACSYYFLKHTDRSKQSLGGLLRSLALQMANRNVALRRALLSMQQDDSLTAEVNDIRAIWKQLFVQRIFRMGFQKTQYWLIDALDEGIGGQELIKLFERIPTNLPLKIFITSRYDAHMERLLRALPTVTEPISVANTLGDIHLFLEANRECLHVNAADVEALIDELLDKSQGSFLWVRLILQRLDNVWNRKAITKVMQEVPDDMNALYSRILEEMEGKPNKDLAKAILRWTICAGRSLTTTELQEAIQRDIDDSIPIIEKMIGDVCGQLIVIEAQGKVRLVHDTARDFLLNHTLTSEFAVNKMAAHGRVAEICLQYLIEGDVRQIPRRAGQGSGTASISALHEYAHLYFSEHVVKGPPADTDAIDRVAEFLDSRVLHWVEYIARQQNLDCLTQTAKNLDAWVDCRSDHSLLTRAMKFVRGWAADLIRLATVFGKHILSDPSCIHNVIPPLCPTGSEIYRRFGSSSPAMEVVGISDKGWADRIFSAPFHDDSTTSTACSEAWYAAGLKSGMVVLYNASTCQEGPRLNHKAAIKHLEFSTLNEWILVSGSRKLSLWNYTSGDPIWSVDTTSEAMALGFFEEDSIIVAATRSNHIVTHAISDGSVLGQVSWQTTERAKPPMRVFMSVELNLVAAVYRHERVWLLDLANLTRPRYFGGQATVSALAFNPAFKMMAVGFLDGELCIVNLSTLNRGPTISVNAGHLAVSGDGKTLVVGGTNGNITIHDFEQLTELYTVRLEDEDIMSLAFSPNGLQIVDVRRKQFNIWEPSALYRRKDNDDSGSQGRTSYGTAVTQQYPNYSTTDAALINAIASHHSGEYIFCGRADGSVCVYNTSNGRYMGPLFTHGPIDVIFVEWNGKQEVLITCDTSDMIMAHKAQLSQVRTPSGVRLVWQVSLLFSRRIEAPVLQILSSVDGEYLLVSDLFVDHLWTLKGEDILKHRSEHPDPTRTLSQKWAIHPRYGRRLYQIDSHGVHTLKWQRHSTSLPKQELIEVRSIDRIDFETRDNGVHLLKFGESMWAAYDDNPLTRPIIWEAASSSESGGATEAALERFNLVAPEMQYLLAMYRSHLVFLNHDGWICSVRIEDQGLDRLHARHFPVPHCWRSLTRRMIGTVTPKGDVVIAKNDELAIVKRGYSVYLGINDKQFAVETPGDYAFTAQSLHTSNHLMGESSQLASVRASSSSTNSTTLNHRDYTVGLICAISPERVAAEGMLDALHEPPPLQQVPYDRNNYTFGKIGVHNVVIACLPDGVTGTISAAWVASWMLSSFEGMELRLLMGIAGGVPSKNTDIRLGDVVVSKPTATFGGVIQYDLGKTVEGNQFLRTGMLNRPPDVLLNAVSGLQAKHIREGDRLSEHLTDMMDRYPRVIDNYSHPGTEHDSLYDAEYDHITGHVECGECDAGKLVNRAPRRSEDPEIHYGLIATGNLVMRHGATRDRLGRELGVLCFEMEAAGLMNNFPCLVIRGICDYADSHKNKRWQGYAAATAAAYVRELLLYIPGQNAGSRTATALESPEGSAPPNSIKQHKSLSATFKSMISGTGSKFIAAAVGGDVFTLRELLADEGHRFRLNRKTINRALIAVSSSEKRKEEHVETVRLLLSQDAALEHRDDEYRRTPLIWAAIFAREDIIDVLLDNQALIDGKDEKWDWTALMWAIWWGRDAIVQQLSDRGASLEATDRRRGRTPLLWAVRSKRHAAVEILLRKNRELIELKDKKKLTPLALAYMEGDGTGAELLIEYGADPNFTFESGLPLLMSAVIAGKEDFVYLLVEKGADIVCRNKNNEPALSVAVKEGHAAIARFLIDKEAPLEAKDNQGRTALLWAVALAREDLVKLLVESGADRFATDNKRRTVGLWADWTKNREIIKLVSKKG</sequence>
<organism evidence="8 9">
    <name type="scientific">Endocarpon pusillum</name>
    <dbReference type="NCBI Taxonomy" id="364733"/>
    <lineage>
        <taxon>Eukaryota</taxon>
        <taxon>Fungi</taxon>
        <taxon>Dikarya</taxon>
        <taxon>Ascomycota</taxon>
        <taxon>Pezizomycotina</taxon>
        <taxon>Eurotiomycetes</taxon>
        <taxon>Chaetothyriomycetidae</taxon>
        <taxon>Verrucariales</taxon>
        <taxon>Verrucariaceae</taxon>
        <taxon>Endocarpon</taxon>
    </lineage>
</organism>
<name>A0A8H7DZI9_9EURO</name>
<evidence type="ECO:0000259" key="6">
    <source>
        <dbReference type="Pfam" id="PF22939"/>
    </source>
</evidence>